<feature type="transmembrane region" description="Helical" evidence="1">
    <location>
        <begin position="53"/>
        <end position="71"/>
    </location>
</feature>
<feature type="non-terminal residue" evidence="2">
    <location>
        <position position="75"/>
    </location>
</feature>
<dbReference type="EMBL" id="PFBW01000181">
    <property type="protein sequence ID" value="PIR77144.1"/>
    <property type="molecule type" value="Genomic_DNA"/>
</dbReference>
<keyword evidence="1" id="KW-1133">Transmembrane helix</keyword>
<accession>A0A2M6P0A6</accession>
<proteinExistence type="predicted"/>
<evidence type="ECO:0000256" key="1">
    <source>
        <dbReference type="SAM" id="Phobius"/>
    </source>
</evidence>
<dbReference type="Proteomes" id="UP000228528">
    <property type="component" value="Unassembled WGS sequence"/>
</dbReference>
<organism evidence="2 3">
    <name type="scientific">Candidatus Magasanikbacteria bacterium CG10_big_fil_rev_8_21_14_0_10_38_6</name>
    <dbReference type="NCBI Taxonomy" id="1974647"/>
    <lineage>
        <taxon>Bacteria</taxon>
        <taxon>Candidatus Magasanikiibacteriota</taxon>
    </lineage>
</organism>
<protein>
    <submittedName>
        <fullName evidence="2">Uncharacterized protein</fullName>
    </submittedName>
</protein>
<name>A0A2M6P0A6_9BACT</name>
<evidence type="ECO:0000313" key="2">
    <source>
        <dbReference type="EMBL" id="PIR77144.1"/>
    </source>
</evidence>
<keyword evidence="1" id="KW-0812">Transmembrane</keyword>
<keyword evidence="1" id="KW-0472">Membrane</keyword>
<reference evidence="3" key="1">
    <citation type="submission" date="2017-09" db="EMBL/GenBank/DDBJ databases">
        <title>Depth-based differentiation of microbial function through sediment-hosted aquifers and enrichment of novel symbionts in the deep terrestrial subsurface.</title>
        <authorList>
            <person name="Probst A.J."/>
            <person name="Ladd B."/>
            <person name="Jarett J.K."/>
            <person name="Geller-Mcgrath D.E."/>
            <person name="Sieber C.M.K."/>
            <person name="Emerson J.B."/>
            <person name="Anantharaman K."/>
            <person name="Thomas B.C."/>
            <person name="Malmstrom R."/>
            <person name="Stieglmeier M."/>
            <person name="Klingl A."/>
            <person name="Woyke T."/>
            <person name="Ryan C.M."/>
            <person name="Banfield J.F."/>
        </authorList>
    </citation>
    <scope>NUCLEOTIDE SEQUENCE [LARGE SCALE GENOMIC DNA]</scope>
</reference>
<comment type="caution">
    <text evidence="2">The sequence shown here is derived from an EMBL/GenBank/DDBJ whole genome shotgun (WGS) entry which is preliminary data.</text>
</comment>
<gene>
    <name evidence="2" type="ORF">COU30_04100</name>
</gene>
<evidence type="ECO:0000313" key="3">
    <source>
        <dbReference type="Proteomes" id="UP000228528"/>
    </source>
</evidence>
<dbReference type="AlphaFoldDB" id="A0A2M6P0A6"/>
<sequence length="75" mass="8625">MSSQHDLQQEIRQAVNNLPSLFTNTKKRSSRPKTPHDFINDQYHRAQRTKKQLVWVGVSIIVVLIAALWALNISS</sequence>